<evidence type="ECO:0000256" key="1">
    <source>
        <dbReference type="SAM" id="MobiDB-lite"/>
    </source>
</evidence>
<accession>A0A1Y1ZY90</accession>
<dbReference type="AlphaFoldDB" id="A0A1Y1ZY90"/>
<proteinExistence type="predicted"/>
<organism evidence="2 3">
    <name type="scientific">Clohesyomyces aquaticus</name>
    <dbReference type="NCBI Taxonomy" id="1231657"/>
    <lineage>
        <taxon>Eukaryota</taxon>
        <taxon>Fungi</taxon>
        <taxon>Dikarya</taxon>
        <taxon>Ascomycota</taxon>
        <taxon>Pezizomycotina</taxon>
        <taxon>Dothideomycetes</taxon>
        <taxon>Pleosporomycetidae</taxon>
        <taxon>Pleosporales</taxon>
        <taxon>Lindgomycetaceae</taxon>
        <taxon>Clohesyomyces</taxon>
    </lineage>
</organism>
<sequence length="215" mass="24108">MAKRNSIDELLLRLSISCADEAVRVAQEALQTAENASRVQGTRVRRLEELAGIAGIMPDDVEWHQQAESQDGHLEEEDDSSIFEVSCLCCNNDKSVVAPAEQDSPTAISETHAESSGNIEPARQRIAILRIVGDTSKAPRYTERARCQAHRNRLGAGLQKSVPRPKREKRTSIGRGQLVKSWRMSIYARGRVQLRILSVQEMRVRFKIGEAQGYW</sequence>
<gene>
    <name evidence="2" type="ORF">BCR34DRAFT_585512</name>
</gene>
<feature type="compositionally biased region" description="Polar residues" evidence="1">
    <location>
        <begin position="103"/>
        <end position="118"/>
    </location>
</feature>
<reference evidence="2 3" key="1">
    <citation type="submission" date="2016-07" db="EMBL/GenBank/DDBJ databases">
        <title>Pervasive Adenine N6-methylation of Active Genes in Fungi.</title>
        <authorList>
            <consortium name="DOE Joint Genome Institute"/>
            <person name="Mondo S.J."/>
            <person name="Dannebaum R.O."/>
            <person name="Kuo R.C."/>
            <person name="Labutti K."/>
            <person name="Haridas S."/>
            <person name="Kuo A."/>
            <person name="Salamov A."/>
            <person name="Ahrendt S.R."/>
            <person name="Lipzen A."/>
            <person name="Sullivan W."/>
            <person name="Andreopoulos W.B."/>
            <person name="Clum A."/>
            <person name="Lindquist E."/>
            <person name="Daum C."/>
            <person name="Ramamoorthy G.K."/>
            <person name="Gryganskyi A."/>
            <person name="Culley D."/>
            <person name="Magnuson J.K."/>
            <person name="James T.Y."/>
            <person name="O'Malley M.A."/>
            <person name="Stajich J.E."/>
            <person name="Spatafora J.W."/>
            <person name="Visel A."/>
            <person name="Grigoriev I.V."/>
        </authorList>
    </citation>
    <scope>NUCLEOTIDE SEQUENCE [LARGE SCALE GENOMIC DNA]</scope>
    <source>
        <strain evidence="2 3">CBS 115471</strain>
    </source>
</reference>
<keyword evidence="3" id="KW-1185">Reference proteome</keyword>
<feature type="region of interest" description="Disordered" evidence="1">
    <location>
        <begin position="99"/>
        <end position="119"/>
    </location>
</feature>
<evidence type="ECO:0000313" key="3">
    <source>
        <dbReference type="Proteomes" id="UP000193144"/>
    </source>
</evidence>
<dbReference type="Proteomes" id="UP000193144">
    <property type="component" value="Unassembled WGS sequence"/>
</dbReference>
<dbReference type="EMBL" id="MCFA01000030">
    <property type="protein sequence ID" value="ORY14745.1"/>
    <property type="molecule type" value="Genomic_DNA"/>
</dbReference>
<name>A0A1Y1ZY90_9PLEO</name>
<comment type="caution">
    <text evidence="2">The sequence shown here is derived from an EMBL/GenBank/DDBJ whole genome shotgun (WGS) entry which is preliminary data.</text>
</comment>
<evidence type="ECO:0000313" key="2">
    <source>
        <dbReference type="EMBL" id="ORY14745.1"/>
    </source>
</evidence>
<protein>
    <submittedName>
        <fullName evidence="2">Uncharacterized protein</fullName>
    </submittedName>
</protein>